<reference evidence="2" key="1">
    <citation type="submission" date="2020-01" db="EMBL/GenBank/DDBJ databases">
        <title>Genome sequence of Kobresia littledalei, the first chromosome-level genome in the family Cyperaceae.</title>
        <authorList>
            <person name="Qu G."/>
        </authorList>
    </citation>
    <scope>NUCLEOTIDE SEQUENCE</scope>
    <source>
        <strain evidence="2">C.B.Clarke</strain>
        <tissue evidence="2">Leaf</tissue>
    </source>
</reference>
<sequence length="116" mass="13452">MVPRPVLLVFLLVILMITSQFEWKQQITNELESSSDISQRQQQSPLREEFVKEKACLLIILSQEKTIQRLNEFIQGLQQQLLLCRGSENATVSAATSFTSSTYFDEIQRQQMLEDK</sequence>
<dbReference type="PANTHER" id="PTHR34564">
    <property type="entry name" value="PEPTIDYL-PROLYL CIS-TRANS ISOMERASE G"/>
    <property type="match status" value="1"/>
</dbReference>
<evidence type="ECO:0000256" key="1">
    <source>
        <dbReference type="SAM" id="SignalP"/>
    </source>
</evidence>
<dbReference type="Proteomes" id="UP000623129">
    <property type="component" value="Unassembled WGS sequence"/>
</dbReference>
<dbReference type="OrthoDB" id="1930404at2759"/>
<name>A0A833QXP0_9POAL</name>
<gene>
    <name evidence="2" type="ORF">FCM35_KLT18197</name>
</gene>
<evidence type="ECO:0000313" key="3">
    <source>
        <dbReference type="Proteomes" id="UP000623129"/>
    </source>
</evidence>
<dbReference type="PANTHER" id="PTHR34564:SF3">
    <property type="entry name" value="PEPTIDYL-PROLYL CIS-TRANS ISOMERASE G"/>
    <property type="match status" value="1"/>
</dbReference>
<comment type="caution">
    <text evidence="2">The sequence shown here is derived from an EMBL/GenBank/DDBJ whole genome shotgun (WGS) entry which is preliminary data.</text>
</comment>
<feature type="signal peptide" evidence="1">
    <location>
        <begin position="1"/>
        <end position="20"/>
    </location>
</feature>
<keyword evidence="3" id="KW-1185">Reference proteome</keyword>
<organism evidence="2 3">
    <name type="scientific">Carex littledalei</name>
    <dbReference type="NCBI Taxonomy" id="544730"/>
    <lineage>
        <taxon>Eukaryota</taxon>
        <taxon>Viridiplantae</taxon>
        <taxon>Streptophyta</taxon>
        <taxon>Embryophyta</taxon>
        <taxon>Tracheophyta</taxon>
        <taxon>Spermatophyta</taxon>
        <taxon>Magnoliopsida</taxon>
        <taxon>Liliopsida</taxon>
        <taxon>Poales</taxon>
        <taxon>Cyperaceae</taxon>
        <taxon>Cyperoideae</taxon>
        <taxon>Cariceae</taxon>
        <taxon>Carex</taxon>
        <taxon>Carex subgen. Euthyceras</taxon>
    </lineage>
</organism>
<protein>
    <submittedName>
        <fullName evidence="2">Uncharacterized protein</fullName>
    </submittedName>
</protein>
<dbReference type="AlphaFoldDB" id="A0A833QXP0"/>
<dbReference type="EMBL" id="SWLB01000006">
    <property type="protein sequence ID" value="KAF3337610.1"/>
    <property type="molecule type" value="Genomic_DNA"/>
</dbReference>
<evidence type="ECO:0000313" key="2">
    <source>
        <dbReference type="EMBL" id="KAF3337610.1"/>
    </source>
</evidence>
<proteinExistence type="predicted"/>
<accession>A0A833QXP0</accession>
<keyword evidence="1" id="KW-0732">Signal</keyword>
<feature type="chain" id="PRO_5032514797" evidence="1">
    <location>
        <begin position="21"/>
        <end position="116"/>
    </location>
</feature>